<dbReference type="GO" id="GO:0007508">
    <property type="term" value="P:larval heart development"/>
    <property type="evidence" value="ECO:0007669"/>
    <property type="project" value="TreeGrafter"/>
</dbReference>
<evidence type="ECO:0000256" key="1">
    <source>
        <dbReference type="SAM" id="MobiDB-lite"/>
    </source>
</evidence>
<dbReference type="GO" id="GO:0061343">
    <property type="term" value="P:cell adhesion involved in heart morphogenesis"/>
    <property type="evidence" value="ECO:0007669"/>
    <property type="project" value="TreeGrafter"/>
</dbReference>
<dbReference type="EMBL" id="KL341233">
    <property type="protein sequence ID" value="KFZ53074.1"/>
    <property type="molecule type" value="Genomic_DNA"/>
</dbReference>
<dbReference type="GO" id="GO:0031012">
    <property type="term" value="C:extracellular matrix"/>
    <property type="evidence" value="ECO:0007669"/>
    <property type="project" value="TreeGrafter"/>
</dbReference>
<sequence>RKMGLAKSRVRTLNFRRTNLQLFKGFLDGIPWETVLRDISTEQSWQVFKDTFPRAQEFSIPQHKKSSREGRKAAWLSEDLFITLREKKEMYRQWKQACVAWEEYRDAVRMCRGGIRKEKAQMELNLSRYVKNNKGFFRYMGQKRQGKESAHPLINEKEELASAGLKKAEVLNKFFASVFTGSQTSHVSHVPEPLGRGQESRVPLTVRTEQV</sequence>
<feature type="region of interest" description="Disordered" evidence="1">
    <location>
        <begin position="186"/>
        <end position="211"/>
    </location>
</feature>
<protein>
    <submittedName>
        <fullName evidence="2">Uncharacterized protein</fullName>
    </submittedName>
</protein>
<feature type="non-terminal residue" evidence="2">
    <location>
        <position position="1"/>
    </location>
</feature>
<keyword evidence="3" id="KW-1185">Reference proteome</keyword>
<dbReference type="AlphaFoldDB" id="A0A094K551"/>
<reference evidence="2 3" key="1">
    <citation type="submission" date="2014-04" db="EMBL/GenBank/DDBJ databases">
        <title>Genome evolution of avian class.</title>
        <authorList>
            <person name="Zhang G."/>
            <person name="Li C."/>
        </authorList>
    </citation>
    <scope>NUCLEOTIDE SEQUENCE [LARGE SCALE GENOMIC DNA]</scope>
    <source>
        <strain evidence="2">BGI_N321</strain>
    </source>
</reference>
<dbReference type="PANTHER" id="PTHR33395">
    <property type="entry name" value="TRANSCRIPTASE, PUTATIVE-RELATED-RELATED"/>
    <property type="match status" value="1"/>
</dbReference>
<accession>A0A094K551</accession>
<name>A0A094K551_ANTCR</name>
<proteinExistence type="predicted"/>
<feature type="non-terminal residue" evidence="2">
    <location>
        <position position="211"/>
    </location>
</feature>
<dbReference type="PANTHER" id="PTHR33395:SF22">
    <property type="entry name" value="REVERSE TRANSCRIPTASE DOMAIN-CONTAINING PROTEIN"/>
    <property type="match status" value="1"/>
</dbReference>
<gene>
    <name evidence="2" type="ORF">N321_03743</name>
</gene>
<dbReference type="Proteomes" id="UP000053620">
    <property type="component" value="Unassembled WGS sequence"/>
</dbReference>
<evidence type="ECO:0000313" key="2">
    <source>
        <dbReference type="EMBL" id="KFZ53074.1"/>
    </source>
</evidence>
<organism evidence="2 3">
    <name type="scientific">Antrostomus carolinensis</name>
    <name type="common">Chuck-will's-widow</name>
    <name type="synonym">Caprimulgus carolinensis</name>
    <dbReference type="NCBI Taxonomy" id="279965"/>
    <lineage>
        <taxon>Eukaryota</taxon>
        <taxon>Metazoa</taxon>
        <taxon>Chordata</taxon>
        <taxon>Craniata</taxon>
        <taxon>Vertebrata</taxon>
        <taxon>Euteleostomi</taxon>
        <taxon>Archelosauria</taxon>
        <taxon>Archosauria</taxon>
        <taxon>Dinosauria</taxon>
        <taxon>Saurischia</taxon>
        <taxon>Theropoda</taxon>
        <taxon>Coelurosauria</taxon>
        <taxon>Aves</taxon>
        <taxon>Neognathae</taxon>
        <taxon>Neoaves</taxon>
        <taxon>Strisores</taxon>
        <taxon>Caprimulgiformes</taxon>
        <taxon>Caprimulgidae</taxon>
        <taxon>Antrostomus</taxon>
    </lineage>
</organism>
<evidence type="ECO:0000313" key="3">
    <source>
        <dbReference type="Proteomes" id="UP000053620"/>
    </source>
</evidence>